<evidence type="ECO:0000259" key="3">
    <source>
        <dbReference type="Pfam" id="PF19040"/>
    </source>
</evidence>
<keyword evidence="1" id="KW-1133">Transmembrane helix</keyword>
<dbReference type="GO" id="GO:0016746">
    <property type="term" value="F:acyltransferase activity"/>
    <property type="evidence" value="ECO:0007669"/>
    <property type="project" value="UniProtKB-KW"/>
</dbReference>
<feature type="transmembrane region" description="Helical" evidence="1">
    <location>
        <begin position="50"/>
        <end position="69"/>
    </location>
</feature>
<name>A0ABQ1NXX7_9MICC</name>
<dbReference type="Pfam" id="PF19040">
    <property type="entry name" value="SGNH"/>
    <property type="match status" value="1"/>
</dbReference>
<keyword evidence="1" id="KW-0472">Membrane</keyword>
<feature type="transmembrane region" description="Helical" evidence="1">
    <location>
        <begin position="90"/>
        <end position="109"/>
    </location>
</feature>
<feature type="domain" description="Acyltransferase 3" evidence="2">
    <location>
        <begin position="26"/>
        <end position="361"/>
    </location>
</feature>
<protein>
    <submittedName>
        <fullName evidence="4">Acyltransferase</fullName>
    </submittedName>
</protein>
<dbReference type="Pfam" id="PF01757">
    <property type="entry name" value="Acyl_transf_3"/>
    <property type="match status" value="1"/>
</dbReference>
<feature type="transmembrane region" description="Helical" evidence="1">
    <location>
        <begin position="316"/>
        <end position="335"/>
    </location>
</feature>
<dbReference type="PANTHER" id="PTHR23028:SF53">
    <property type="entry name" value="ACYL_TRANSF_3 DOMAIN-CONTAINING PROTEIN"/>
    <property type="match status" value="1"/>
</dbReference>
<sequence length="689" mass="73736">MTVTSASPVRRDGRDESRRARTFRPEVQGLRALAVLMVVCYHVWLGRVSGGVDVFLMLSAFLLTGSFIRKLDRGRPLALGGYWVHLFKRLLPAAVTVIVLVMLATVLVLPRSAWSGVVEQSWASLSYVQNWLLASQAVDYYAAHDTASPLQHFWSLSIQGQVFILWPLLFLAGRALTAPIARRVRWVNHRTVMFGIFSLVFVASLLFSVVETATNQAFAYFDTRARLFEFAFGSLLALTIDRLVLPRRLRVLLGWAGVVAMLACGFVLTVDRAFPGVVALWPVLAAAAIVVAGRTGSPLGADRLLSCRPLVRLGDISYALYLVHWPALIVLTLVTGRTHPGPVTGALLVVGSAGLAWLITRYVERPIRTNAGLEAHRLRAAAVIVVCVALVATPLTLWQQRLDADRAAAAAAVGDGAHPGALVLADPTRSTPTGVEPVPAVSAIREEFAGLPHGCTEDLVDAALLATCSQLAEADADATASRTLYVVGDSHAEQWLPPVRAVAERNGWNVVSVLLGGCALAVTTGADACAEHNRRVLDTLTAVKPDAVVVVSTAASAEQAQDTVRPGFEDAVAALTDDGIEVVGLRDNPRFARDLTACAQKQGADDPDCNPARSTALTDTNPADAIADRIPAFHSLDLTDLICGPITCAPVQGNVRVFIDDNHVTATYAATMTEPFAQRLFAATRWAGA</sequence>
<reference evidence="5" key="1">
    <citation type="journal article" date="2019" name="Int. J. Syst. Evol. Microbiol.">
        <title>The Global Catalogue of Microorganisms (GCM) 10K type strain sequencing project: providing services to taxonomists for standard genome sequencing and annotation.</title>
        <authorList>
            <consortium name="The Broad Institute Genomics Platform"/>
            <consortium name="The Broad Institute Genome Sequencing Center for Infectious Disease"/>
            <person name="Wu L."/>
            <person name="Ma J."/>
        </authorList>
    </citation>
    <scope>NUCLEOTIDE SEQUENCE [LARGE SCALE GENOMIC DNA]</scope>
    <source>
        <strain evidence="5">CGMCC 1.15480</strain>
    </source>
</reference>
<dbReference type="RefSeq" id="WP_229659788.1">
    <property type="nucleotide sequence ID" value="NZ_BMJI01000004.1"/>
</dbReference>
<dbReference type="PANTHER" id="PTHR23028">
    <property type="entry name" value="ACETYLTRANSFERASE"/>
    <property type="match status" value="1"/>
</dbReference>
<dbReference type="InterPro" id="IPR002656">
    <property type="entry name" value="Acyl_transf_3_dom"/>
</dbReference>
<organism evidence="4 5">
    <name type="scientific">Tersicoccus solisilvae</name>
    <dbReference type="NCBI Taxonomy" id="1882339"/>
    <lineage>
        <taxon>Bacteria</taxon>
        <taxon>Bacillati</taxon>
        <taxon>Actinomycetota</taxon>
        <taxon>Actinomycetes</taxon>
        <taxon>Micrococcales</taxon>
        <taxon>Micrococcaceae</taxon>
        <taxon>Tersicoccus</taxon>
    </lineage>
</organism>
<feature type="transmembrane region" description="Helical" evidence="1">
    <location>
        <begin position="225"/>
        <end position="245"/>
    </location>
</feature>
<comment type="caution">
    <text evidence="4">The sequence shown here is derived from an EMBL/GenBank/DDBJ whole genome shotgun (WGS) entry which is preliminary data.</text>
</comment>
<evidence type="ECO:0000259" key="2">
    <source>
        <dbReference type="Pfam" id="PF01757"/>
    </source>
</evidence>
<feature type="domain" description="SGNH" evidence="3">
    <location>
        <begin position="478"/>
        <end position="678"/>
    </location>
</feature>
<feature type="transmembrane region" description="Helical" evidence="1">
    <location>
        <begin position="252"/>
        <end position="270"/>
    </location>
</feature>
<feature type="transmembrane region" description="Helical" evidence="1">
    <location>
        <begin position="153"/>
        <end position="172"/>
    </location>
</feature>
<proteinExistence type="predicted"/>
<keyword evidence="5" id="KW-1185">Reference proteome</keyword>
<evidence type="ECO:0000256" key="1">
    <source>
        <dbReference type="SAM" id="Phobius"/>
    </source>
</evidence>
<feature type="transmembrane region" description="Helical" evidence="1">
    <location>
        <begin position="27"/>
        <end position="44"/>
    </location>
</feature>
<keyword evidence="4" id="KW-0012">Acyltransferase</keyword>
<feature type="transmembrane region" description="Helical" evidence="1">
    <location>
        <begin position="276"/>
        <end position="295"/>
    </location>
</feature>
<keyword evidence="1" id="KW-0812">Transmembrane</keyword>
<dbReference type="EMBL" id="BMJI01000004">
    <property type="protein sequence ID" value="GGC85623.1"/>
    <property type="molecule type" value="Genomic_DNA"/>
</dbReference>
<evidence type="ECO:0000313" key="5">
    <source>
        <dbReference type="Proteomes" id="UP000597761"/>
    </source>
</evidence>
<keyword evidence="4" id="KW-0808">Transferase</keyword>
<evidence type="ECO:0000313" key="4">
    <source>
        <dbReference type="EMBL" id="GGC85623.1"/>
    </source>
</evidence>
<dbReference type="InterPro" id="IPR043968">
    <property type="entry name" value="SGNH"/>
</dbReference>
<dbReference type="Proteomes" id="UP000597761">
    <property type="component" value="Unassembled WGS sequence"/>
</dbReference>
<dbReference type="InterPro" id="IPR050879">
    <property type="entry name" value="Acyltransferase_3"/>
</dbReference>
<feature type="transmembrane region" description="Helical" evidence="1">
    <location>
        <begin position="380"/>
        <end position="398"/>
    </location>
</feature>
<gene>
    <name evidence="4" type="ORF">GCM10011512_10620</name>
</gene>
<accession>A0ABQ1NXX7</accession>
<feature type="transmembrane region" description="Helical" evidence="1">
    <location>
        <begin position="192"/>
        <end position="210"/>
    </location>
</feature>
<feature type="transmembrane region" description="Helical" evidence="1">
    <location>
        <begin position="341"/>
        <end position="359"/>
    </location>
</feature>